<feature type="transmembrane region" description="Helical" evidence="1">
    <location>
        <begin position="58"/>
        <end position="78"/>
    </location>
</feature>
<accession>A0AA36GD13</accession>
<dbReference type="PANTHER" id="PTHR47518:SF9">
    <property type="entry name" value="SERPENTINE RECEPTOR, CLASS T"/>
    <property type="match status" value="1"/>
</dbReference>
<feature type="transmembrane region" description="Helical" evidence="1">
    <location>
        <begin position="90"/>
        <end position="115"/>
    </location>
</feature>
<feature type="transmembrane region" description="Helical" evidence="1">
    <location>
        <begin position="21"/>
        <end position="46"/>
    </location>
</feature>
<evidence type="ECO:0000313" key="2">
    <source>
        <dbReference type="EMBL" id="CAJ0587783.1"/>
    </source>
</evidence>
<keyword evidence="1" id="KW-1133">Transmembrane helix</keyword>
<dbReference type="PANTHER" id="PTHR47518">
    <property type="entry name" value="SERPENTINE RECEPTOR CLASS EPSILON-13-RELATED"/>
    <property type="match status" value="1"/>
</dbReference>
<dbReference type="AlphaFoldDB" id="A0AA36GD13"/>
<organism evidence="2 3">
    <name type="scientific">Mesorhabditis spiculigera</name>
    <dbReference type="NCBI Taxonomy" id="96644"/>
    <lineage>
        <taxon>Eukaryota</taxon>
        <taxon>Metazoa</taxon>
        <taxon>Ecdysozoa</taxon>
        <taxon>Nematoda</taxon>
        <taxon>Chromadorea</taxon>
        <taxon>Rhabditida</taxon>
        <taxon>Rhabditina</taxon>
        <taxon>Rhabditomorpha</taxon>
        <taxon>Rhabditoidea</taxon>
        <taxon>Rhabditidae</taxon>
        <taxon>Mesorhabditinae</taxon>
        <taxon>Mesorhabditis</taxon>
    </lineage>
</organism>
<protein>
    <submittedName>
        <fullName evidence="2">Uncharacterized protein</fullName>
    </submittedName>
</protein>
<feature type="transmembrane region" description="Helical" evidence="1">
    <location>
        <begin position="135"/>
        <end position="158"/>
    </location>
</feature>
<comment type="caution">
    <text evidence="2">The sequence shown here is derived from an EMBL/GenBank/DDBJ whole genome shotgun (WGS) entry which is preliminary data.</text>
</comment>
<dbReference type="EMBL" id="CATQJA010002710">
    <property type="protein sequence ID" value="CAJ0587783.1"/>
    <property type="molecule type" value="Genomic_DNA"/>
</dbReference>
<dbReference type="InterPro" id="IPR052854">
    <property type="entry name" value="Serpentine_rcpt_epsilon"/>
</dbReference>
<feature type="non-terminal residue" evidence="2">
    <location>
        <position position="219"/>
    </location>
</feature>
<evidence type="ECO:0000313" key="3">
    <source>
        <dbReference type="Proteomes" id="UP001177023"/>
    </source>
</evidence>
<dbReference type="Proteomes" id="UP001177023">
    <property type="component" value="Unassembled WGS sequence"/>
</dbReference>
<evidence type="ECO:0000256" key="1">
    <source>
        <dbReference type="SAM" id="Phobius"/>
    </source>
</evidence>
<gene>
    <name evidence="2" type="ORF">MSPICULIGERA_LOCUS25737</name>
</gene>
<name>A0AA36GD13_9BILA</name>
<keyword evidence="1" id="KW-0472">Membrane</keyword>
<keyword evidence="3" id="KW-1185">Reference proteome</keyword>
<keyword evidence="1" id="KW-0812">Transmembrane</keyword>
<sequence>MFAQLGILARIFELHAFKAFLLYYSWPFFFILLPINLTCIFERFLATIFYQNYETMRPWYIFLLPACSLICVIALYVKKLDDIWSVLDDLAIYALQIILPYCFWDSMFNLIGLVFLQFLSVDEAFIPATCIQSPIAYTAAFFAVLVFRQVVCLLSPIVTFRINTILRRPVLDLLRKIGVYGKNRIRGIHHRQEFRNVMGRRIALSASQDMYFSQLTAHW</sequence>
<reference evidence="2" key="1">
    <citation type="submission" date="2023-06" db="EMBL/GenBank/DDBJ databases">
        <authorList>
            <person name="Delattre M."/>
        </authorList>
    </citation>
    <scope>NUCLEOTIDE SEQUENCE</scope>
    <source>
        <strain evidence="2">AF72</strain>
    </source>
</reference>
<proteinExistence type="predicted"/>